<sequence>MNTLTLYTKKNCKLCDEVKELIDILSMDYQITMAEVDIEQDAQLLTTYFLEIPVLFINGEKIDYRGIDIFSLRERLH</sequence>
<dbReference type="EMBL" id="CP095074">
    <property type="protein sequence ID" value="UOQ94334.1"/>
    <property type="molecule type" value="Genomic_DNA"/>
</dbReference>
<dbReference type="InterPro" id="IPR036249">
    <property type="entry name" value="Thioredoxin-like_sf"/>
</dbReference>
<dbReference type="SUPFAM" id="SSF52833">
    <property type="entry name" value="Thioredoxin-like"/>
    <property type="match status" value="1"/>
</dbReference>
<dbReference type="InterPro" id="IPR008554">
    <property type="entry name" value="Glutaredoxin-like"/>
</dbReference>
<name>A0ABY4H2I5_9BACI</name>
<proteinExistence type="predicted"/>
<accession>A0ABY4H2I5</accession>
<dbReference type="InterPro" id="IPR052565">
    <property type="entry name" value="Glutaredoxin-like_YDR286C"/>
</dbReference>
<evidence type="ECO:0000313" key="1">
    <source>
        <dbReference type="EMBL" id="UOQ94334.1"/>
    </source>
</evidence>
<gene>
    <name evidence="1" type="ORF">MUO14_05080</name>
</gene>
<reference evidence="1 2" key="1">
    <citation type="submission" date="2022-04" db="EMBL/GenBank/DDBJ databases">
        <title>Halobacillus sp. isolated from saltern.</title>
        <authorList>
            <person name="Won M."/>
            <person name="Lee C.-M."/>
            <person name="Woen H.-Y."/>
            <person name="Kwon S.-W."/>
        </authorList>
    </citation>
    <scope>NUCLEOTIDE SEQUENCE [LARGE SCALE GENOMIC DNA]</scope>
    <source>
        <strain evidence="1 2">SSTM10-2</strain>
    </source>
</reference>
<evidence type="ECO:0000313" key="2">
    <source>
        <dbReference type="Proteomes" id="UP000831880"/>
    </source>
</evidence>
<dbReference type="Pfam" id="PF05768">
    <property type="entry name" value="Glrx-like"/>
    <property type="match status" value="1"/>
</dbReference>
<dbReference type="PANTHER" id="PTHR33558:SF1">
    <property type="entry name" value="GLUTAREDOXIN-LIKE PROTEIN C5ORF63 HOMOLOG"/>
    <property type="match status" value="1"/>
</dbReference>
<dbReference type="RefSeq" id="WP_244753996.1">
    <property type="nucleotide sequence ID" value="NZ_CP095074.1"/>
</dbReference>
<dbReference type="Proteomes" id="UP000831880">
    <property type="component" value="Chromosome"/>
</dbReference>
<dbReference type="PANTHER" id="PTHR33558">
    <property type="entry name" value="GLUTAREDOXIN-LIKE PROTEIN C5ORF63 HOMOLOG"/>
    <property type="match status" value="1"/>
</dbReference>
<keyword evidence="2" id="KW-1185">Reference proteome</keyword>
<organism evidence="1 2">
    <name type="scientific">Halobacillus shinanisalinarum</name>
    <dbReference type="NCBI Taxonomy" id="2932258"/>
    <lineage>
        <taxon>Bacteria</taxon>
        <taxon>Bacillati</taxon>
        <taxon>Bacillota</taxon>
        <taxon>Bacilli</taxon>
        <taxon>Bacillales</taxon>
        <taxon>Bacillaceae</taxon>
        <taxon>Halobacillus</taxon>
    </lineage>
</organism>
<protein>
    <submittedName>
        <fullName evidence="1">Glutaredoxin family protein</fullName>
    </submittedName>
</protein>
<dbReference type="Gene3D" id="3.40.30.10">
    <property type="entry name" value="Glutaredoxin"/>
    <property type="match status" value="1"/>
</dbReference>